<reference evidence="9" key="1">
    <citation type="journal article" date="2023" name="Mol. Ecol. Resour.">
        <title>Chromosome-level genome assembly of a triploid poplar Populus alba 'Berolinensis'.</title>
        <authorList>
            <person name="Chen S."/>
            <person name="Yu Y."/>
            <person name="Wang X."/>
            <person name="Wang S."/>
            <person name="Zhang T."/>
            <person name="Zhou Y."/>
            <person name="He R."/>
            <person name="Meng N."/>
            <person name="Wang Y."/>
            <person name="Liu W."/>
            <person name="Liu Z."/>
            <person name="Liu J."/>
            <person name="Guo Q."/>
            <person name="Huang H."/>
            <person name="Sederoff R.R."/>
            <person name="Wang G."/>
            <person name="Qu G."/>
            <person name="Chen S."/>
        </authorList>
    </citation>
    <scope>NUCLEOTIDE SEQUENCE</scope>
    <source>
        <strain evidence="9">SC-2020</strain>
    </source>
</reference>
<name>A0AAD6QHX9_9ROSI</name>
<organism evidence="9 10">
    <name type="scientific">Populus alba x Populus x berolinensis</name>
    <dbReference type="NCBI Taxonomy" id="444605"/>
    <lineage>
        <taxon>Eukaryota</taxon>
        <taxon>Viridiplantae</taxon>
        <taxon>Streptophyta</taxon>
        <taxon>Embryophyta</taxon>
        <taxon>Tracheophyta</taxon>
        <taxon>Spermatophyta</taxon>
        <taxon>Magnoliopsida</taxon>
        <taxon>eudicotyledons</taxon>
        <taxon>Gunneridae</taxon>
        <taxon>Pentapetalae</taxon>
        <taxon>rosids</taxon>
        <taxon>fabids</taxon>
        <taxon>Malpighiales</taxon>
        <taxon>Salicaceae</taxon>
        <taxon>Saliceae</taxon>
        <taxon>Populus</taxon>
    </lineage>
</organism>
<comment type="caution">
    <text evidence="9">The sequence shown here is derived from an EMBL/GenBank/DDBJ whole genome shotgun (WGS) entry which is preliminary data.</text>
</comment>
<dbReference type="InterPro" id="IPR027417">
    <property type="entry name" value="P-loop_NTPase"/>
</dbReference>
<evidence type="ECO:0000256" key="2">
    <source>
        <dbReference type="ARBA" id="ARBA00022490"/>
    </source>
</evidence>
<dbReference type="Proteomes" id="UP001164929">
    <property type="component" value="Chromosome 7"/>
</dbReference>
<feature type="domain" description="Helicase MOV-10-like beta-barrel" evidence="8">
    <location>
        <begin position="322"/>
        <end position="395"/>
    </location>
</feature>
<feature type="compositionally biased region" description="Low complexity" evidence="7">
    <location>
        <begin position="200"/>
        <end position="214"/>
    </location>
</feature>
<proteinExistence type="predicted"/>
<feature type="region of interest" description="Disordered" evidence="7">
    <location>
        <begin position="64"/>
        <end position="221"/>
    </location>
</feature>
<feature type="compositionally biased region" description="Low complexity" evidence="7">
    <location>
        <begin position="78"/>
        <end position="90"/>
    </location>
</feature>
<keyword evidence="10" id="KW-1185">Reference proteome</keyword>
<keyword evidence="4" id="KW-0378">Hydrolase</keyword>
<sequence length="687" mass="76347">MSGYLEFLKCVLCCVEEHEEDLLEVLGSRSTSNSSNVGSRFTRSVGRISDRLLGSNDYTYAPISSCDPPTSSPALPQSSSGFLSPSSIPTPSWPHPPTSSSNQPRSLHIPATFSSRPSPPAPSTTSSNPPPQATTLSFTSSPFPPPLSTSSSKSSHKADPTAFHPSPSPKPLPSFLKPGISSSKPSPKAPPSSPGPSSPGPSSSSSKQPPSFKPTLSQISPDSINEQTKVSYMWVQKGVSPIYAIPKDIEDLIKRDKVPRVLNEPLSLSTYKDYFAALLYAEDFYVEKWSEFKLENITLKLQHAEITKKSRRNEYLNENYEKDDKIFVEFEIDSCCERRPFLLSRDFAFARPSGQKTEPCQGIIYRVERSTRVVVEFGEDFLLQHHSTRKYDVSFSFNRVCLKRAHQAIEAASDPLFKSFLFPDCVSRKIFPISTHLHFCNPKLDVYQSSAVREILSFQGPPPYLVEGPLCLEKFSKQLSRTGLVVKEAVLQIYQTSSKLRILICAPINRTCDMLMQSLNNDIPESDMFRANAAFREIDGVPIDILSSCAYKGECFTCPSLQELRKFRVILSTFVSSFRLRNEGIAAGHFSHIFLVDASSATEPEAMVPLANLASEETAVIVTGAPRNQSGWVRSNIARENGLKRSYFERLRDSKPYQSLLPKFITQLVDPEKESVGDYSFASVSYD</sequence>
<feature type="compositionally biased region" description="Polar residues" evidence="7">
    <location>
        <begin position="67"/>
        <end position="77"/>
    </location>
</feature>
<dbReference type="InterPro" id="IPR049080">
    <property type="entry name" value="MOV-10-like_beta-barrel"/>
</dbReference>
<dbReference type="GO" id="GO:0005737">
    <property type="term" value="C:cytoplasm"/>
    <property type="evidence" value="ECO:0007669"/>
    <property type="project" value="UniProtKB-SubCell"/>
</dbReference>
<dbReference type="EMBL" id="JAQIZT010000007">
    <property type="protein sequence ID" value="KAJ6990700.1"/>
    <property type="molecule type" value="Genomic_DNA"/>
</dbReference>
<keyword evidence="5 9" id="KW-0347">Helicase</keyword>
<evidence type="ECO:0000256" key="3">
    <source>
        <dbReference type="ARBA" id="ARBA00022741"/>
    </source>
</evidence>
<dbReference type="AlphaFoldDB" id="A0AAD6QHX9"/>
<dbReference type="GO" id="GO:0016787">
    <property type="term" value="F:hydrolase activity"/>
    <property type="evidence" value="ECO:0007669"/>
    <property type="project" value="UniProtKB-KW"/>
</dbReference>
<dbReference type="PANTHER" id="PTHR45418">
    <property type="entry name" value="CANCER/TESTIS ANTIGEN 55"/>
    <property type="match status" value="1"/>
</dbReference>
<feature type="compositionally biased region" description="Pro residues" evidence="7">
    <location>
        <begin position="187"/>
        <end position="199"/>
    </location>
</feature>
<evidence type="ECO:0000313" key="9">
    <source>
        <dbReference type="EMBL" id="KAJ6990700.1"/>
    </source>
</evidence>
<evidence type="ECO:0000313" key="10">
    <source>
        <dbReference type="Proteomes" id="UP001164929"/>
    </source>
</evidence>
<dbReference type="PRINTS" id="PR01217">
    <property type="entry name" value="PRICHEXTENSN"/>
</dbReference>
<evidence type="ECO:0000256" key="5">
    <source>
        <dbReference type="ARBA" id="ARBA00022806"/>
    </source>
</evidence>
<dbReference type="Gene3D" id="3.40.50.300">
    <property type="entry name" value="P-loop containing nucleotide triphosphate hydrolases"/>
    <property type="match status" value="1"/>
</dbReference>
<evidence type="ECO:0000259" key="8">
    <source>
        <dbReference type="Pfam" id="PF21634"/>
    </source>
</evidence>
<accession>A0AAD6QHX9</accession>
<feature type="compositionally biased region" description="Pro residues" evidence="7">
    <location>
        <begin position="117"/>
        <end position="132"/>
    </location>
</feature>
<protein>
    <submittedName>
        <fullName evidence="9">RNA helicase SDE3</fullName>
    </submittedName>
</protein>
<dbReference type="SMR" id="A0AAD6QHX9"/>
<dbReference type="GO" id="GO:0005524">
    <property type="term" value="F:ATP binding"/>
    <property type="evidence" value="ECO:0007669"/>
    <property type="project" value="UniProtKB-KW"/>
</dbReference>
<dbReference type="PANTHER" id="PTHR45418:SF1">
    <property type="entry name" value="CANCER_TESTIS ANTIGEN 55"/>
    <property type="match status" value="1"/>
</dbReference>
<feature type="compositionally biased region" description="Low complexity" evidence="7">
    <location>
        <begin position="173"/>
        <end position="186"/>
    </location>
</feature>
<dbReference type="GO" id="GO:0004386">
    <property type="term" value="F:helicase activity"/>
    <property type="evidence" value="ECO:0007669"/>
    <property type="project" value="UniProtKB-KW"/>
</dbReference>
<keyword evidence="2" id="KW-0963">Cytoplasm</keyword>
<evidence type="ECO:0000256" key="4">
    <source>
        <dbReference type="ARBA" id="ARBA00022801"/>
    </source>
</evidence>
<keyword evidence="6" id="KW-0067">ATP-binding</keyword>
<evidence type="ECO:0000256" key="7">
    <source>
        <dbReference type="SAM" id="MobiDB-lite"/>
    </source>
</evidence>
<evidence type="ECO:0000256" key="6">
    <source>
        <dbReference type="ARBA" id="ARBA00022840"/>
    </source>
</evidence>
<comment type="subcellular location">
    <subcellularLocation>
        <location evidence="1">Cytoplasm</location>
    </subcellularLocation>
</comment>
<keyword evidence="3" id="KW-0547">Nucleotide-binding</keyword>
<dbReference type="Pfam" id="PF21634">
    <property type="entry name" value="MOV-10_beta-barrel"/>
    <property type="match status" value="1"/>
</dbReference>
<gene>
    <name evidence="9" type="ORF">NC653_019072</name>
</gene>
<evidence type="ECO:0000256" key="1">
    <source>
        <dbReference type="ARBA" id="ARBA00004496"/>
    </source>
</evidence>